<dbReference type="InterPro" id="IPR011990">
    <property type="entry name" value="TPR-like_helical_dom_sf"/>
</dbReference>
<dbReference type="GO" id="GO:0008270">
    <property type="term" value="F:zinc ion binding"/>
    <property type="evidence" value="ECO:0007669"/>
    <property type="project" value="InterPro"/>
</dbReference>
<dbReference type="PANTHER" id="PTHR47926:SF463">
    <property type="entry name" value="PENTATRICOPEPTIDE REPEAT-CONTAINING PROTEIN"/>
    <property type="match status" value="1"/>
</dbReference>
<protein>
    <submittedName>
        <fullName evidence="4">Pentatricopeptide repeat-containing protein</fullName>
    </submittedName>
</protein>
<proteinExistence type="predicted"/>
<dbReference type="GO" id="GO:0009451">
    <property type="term" value="P:RNA modification"/>
    <property type="evidence" value="ECO:0007669"/>
    <property type="project" value="InterPro"/>
</dbReference>
<dbReference type="NCBIfam" id="TIGR00756">
    <property type="entry name" value="PPR"/>
    <property type="match status" value="3"/>
</dbReference>
<dbReference type="InterPro" id="IPR046848">
    <property type="entry name" value="E_motif"/>
</dbReference>
<sequence length="625" mass="69596">MLSSSKSTRQLYPFISLQNPILSILEAATCNSLSKIKQSHALLITSALSLHPFPPSKLLQLLLSLPSSPPLLSYADLIFHRSPSPPLFSYNSLIKAHSDPFSFLLFRSLLRDPSAPPPNQYTITFLLASCRPGSGLEIGEAEQVRAHAIHLGFESCLFVSNVLIQMYGSWGAVGEAEKVFGECSLKDLFTWNLMIGVYVGGGDVESASRVFDEMPDRDVVSWSTMIAGYVQTGWFLEAMQLFQKMQLAGVRPNEFTLATILAACANIVALDQGRWIHAFMIRTRIKLNDRLLASLIDMYSKCGEVRFAFSLFDKAGSLKHTVRPWNTMLTGLAIHGFSSQAIELFERMKEEDDVVPDRVTFVSLLTACSHGRFVERGKLYFDMMKNSYNIEPGLEHYGCMVDILGRSGRLREAEEIISSMPMLPDTAAWGALLGACRIHNDTERGERIGKLIGEHVGCHVLLANAYSGQGRWNDAEAVRKKIEKSGGRKIPGCSSIEVDGIFHQFLVGDRSHPQTEFIYSFLNAMSVKLKVAGYVPDFGEALVDVDDEDKETALSRHSEKLAIAFGLLNTTPGTLIRVVKNLRVCLDCHCATKFISKVYGREIVVRDRIRFHHFRDGSCSCGDYW</sequence>
<dbReference type="GO" id="GO:0003723">
    <property type="term" value="F:RNA binding"/>
    <property type="evidence" value="ECO:0007669"/>
    <property type="project" value="InterPro"/>
</dbReference>
<feature type="repeat" description="PPR" evidence="2">
    <location>
        <begin position="218"/>
        <end position="252"/>
    </location>
</feature>
<organism evidence="4 5">
    <name type="scientific">Platanthera zijinensis</name>
    <dbReference type="NCBI Taxonomy" id="2320716"/>
    <lineage>
        <taxon>Eukaryota</taxon>
        <taxon>Viridiplantae</taxon>
        <taxon>Streptophyta</taxon>
        <taxon>Embryophyta</taxon>
        <taxon>Tracheophyta</taxon>
        <taxon>Spermatophyta</taxon>
        <taxon>Magnoliopsida</taxon>
        <taxon>Liliopsida</taxon>
        <taxon>Asparagales</taxon>
        <taxon>Orchidaceae</taxon>
        <taxon>Orchidoideae</taxon>
        <taxon>Orchideae</taxon>
        <taxon>Orchidinae</taxon>
        <taxon>Platanthera</taxon>
    </lineage>
</organism>
<dbReference type="Pfam" id="PF01535">
    <property type="entry name" value="PPR"/>
    <property type="match status" value="5"/>
</dbReference>
<feature type="repeat" description="PPR" evidence="2">
    <location>
        <begin position="321"/>
        <end position="355"/>
    </location>
</feature>
<dbReference type="Pfam" id="PF20431">
    <property type="entry name" value="E_motif"/>
    <property type="match status" value="1"/>
</dbReference>
<evidence type="ECO:0000256" key="2">
    <source>
        <dbReference type="PROSITE-ProRule" id="PRU00708"/>
    </source>
</evidence>
<evidence type="ECO:0000259" key="3">
    <source>
        <dbReference type="Pfam" id="PF14432"/>
    </source>
</evidence>
<feature type="repeat" description="PPR" evidence="2">
    <location>
        <begin position="187"/>
        <end position="217"/>
    </location>
</feature>
<dbReference type="Gene3D" id="1.25.40.10">
    <property type="entry name" value="Tetratricopeptide repeat domain"/>
    <property type="match status" value="2"/>
</dbReference>
<feature type="domain" description="DYW" evidence="3">
    <location>
        <begin position="533"/>
        <end position="625"/>
    </location>
</feature>
<gene>
    <name evidence="4" type="primary">PCMP-H82</name>
    <name evidence="4" type="ORF">KSP39_PZI020547</name>
</gene>
<keyword evidence="5" id="KW-1185">Reference proteome</keyword>
<dbReference type="Pfam" id="PF14432">
    <property type="entry name" value="DYW_deaminase"/>
    <property type="match status" value="1"/>
</dbReference>
<dbReference type="InterPro" id="IPR046960">
    <property type="entry name" value="PPR_At4g14850-like_plant"/>
</dbReference>
<dbReference type="PANTHER" id="PTHR47926">
    <property type="entry name" value="PENTATRICOPEPTIDE REPEAT-CONTAINING PROTEIN"/>
    <property type="match status" value="1"/>
</dbReference>
<keyword evidence="1" id="KW-0677">Repeat</keyword>
<evidence type="ECO:0000256" key="1">
    <source>
        <dbReference type="ARBA" id="ARBA00022737"/>
    </source>
</evidence>
<dbReference type="EMBL" id="JBBWWQ010000018">
    <property type="protein sequence ID" value="KAK8921669.1"/>
    <property type="molecule type" value="Genomic_DNA"/>
</dbReference>
<name>A0AAP0FXI9_9ASPA</name>
<dbReference type="PROSITE" id="PS51375">
    <property type="entry name" value="PPR"/>
    <property type="match status" value="3"/>
</dbReference>
<dbReference type="InterPro" id="IPR032867">
    <property type="entry name" value="DYW_dom"/>
</dbReference>
<reference evidence="4 5" key="1">
    <citation type="journal article" date="2022" name="Nat. Plants">
        <title>Genomes of leafy and leafless Platanthera orchids illuminate the evolution of mycoheterotrophy.</title>
        <authorList>
            <person name="Li M.H."/>
            <person name="Liu K.W."/>
            <person name="Li Z."/>
            <person name="Lu H.C."/>
            <person name="Ye Q.L."/>
            <person name="Zhang D."/>
            <person name="Wang J.Y."/>
            <person name="Li Y.F."/>
            <person name="Zhong Z.M."/>
            <person name="Liu X."/>
            <person name="Yu X."/>
            <person name="Liu D.K."/>
            <person name="Tu X.D."/>
            <person name="Liu B."/>
            <person name="Hao Y."/>
            <person name="Liao X.Y."/>
            <person name="Jiang Y.T."/>
            <person name="Sun W.H."/>
            <person name="Chen J."/>
            <person name="Chen Y.Q."/>
            <person name="Ai Y."/>
            <person name="Zhai J.W."/>
            <person name="Wu S.S."/>
            <person name="Zhou Z."/>
            <person name="Hsiao Y.Y."/>
            <person name="Wu W.L."/>
            <person name="Chen Y.Y."/>
            <person name="Lin Y.F."/>
            <person name="Hsu J.L."/>
            <person name="Li C.Y."/>
            <person name="Wang Z.W."/>
            <person name="Zhao X."/>
            <person name="Zhong W.Y."/>
            <person name="Ma X.K."/>
            <person name="Ma L."/>
            <person name="Huang J."/>
            <person name="Chen G.Z."/>
            <person name="Huang M.Z."/>
            <person name="Huang L."/>
            <person name="Peng D.H."/>
            <person name="Luo Y.B."/>
            <person name="Zou S.Q."/>
            <person name="Chen S.P."/>
            <person name="Lan S."/>
            <person name="Tsai W.C."/>
            <person name="Van de Peer Y."/>
            <person name="Liu Z.J."/>
        </authorList>
    </citation>
    <scope>NUCLEOTIDE SEQUENCE [LARGE SCALE GENOMIC DNA]</scope>
    <source>
        <strain evidence="4">Lor287</strain>
    </source>
</reference>
<accession>A0AAP0FXI9</accession>
<dbReference type="FunFam" id="1.25.40.10:FF:000348">
    <property type="entry name" value="Pentatricopeptide repeat-containing protein chloroplastic"/>
    <property type="match status" value="1"/>
</dbReference>
<dbReference type="FunFam" id="1.25.40.10:FF:000184">
    <property type="entry name" value="Pentatricopeptide repeat-containing protein, chloroplastic"/>
    <property type="match status" value="1"/>
</dbReference>
<evidence type="ECO:0000313" key="5">
    <source>
        <dbReference type="Proteomes" id="UP001418222"/>
    </source>
</evidence>
<dbReference type="Pfam" id="PF13041">
    <property type="entry name" value="PPR_2"/>
    <property type="match status" value="1"/>
</dbReference>
<evidence type="ECO:0000313" key="4">
    <source>
        <dbReference type="EMBL" id="KAK8921669.1"/>
    </source>
</evidence>
<dbReference type="InterPro" id="IPR002885">
    <property type="entry name" value="PPR_rpt"/>
</dbReference>
<dbReference type="Proteomes" id="UP001418222">
    <property type="component" value="Unassembled WGS sequence"/>
</dbReference>
<comment type="caution">
    <text evidence="4">The sequence shown here is derived from an EMBL/GenBank/DDBJ whole genome shotgun (WGS) entry which is preliminary data.</text>
</comment>
<dbReference type="AlphaFoldDB" id="A0AAP0FXI9"/>